<sequence length="132" mass="13931">MRQVKMHREAGFSLSGLIVVLIVLGFIAVMAMKIFPAWAEYRSIKNGIAAAKAAGPGTREIQQAFVRNAEVNNITAIAPTDLVITRDNGQAEVSFAYEKRIPVAGNVSLLIDFAGTTDPSGAVAAKDGTAAK</sequence>
<proteinExistence type="predicted"/>
<gene>
    <name evidence="3" type="ORF">NX782_12985</name>
</gene>
<evidence type="ECO:0000256" key="1">
    <source>
        <dbReference type="SAM" id="Phobius"/>
    </source>
</evidence>
<dbReference type="PROSITE" id="PS50937">
    <property type="entry name" value="HTH_MERR_2"/>
    <property type="match status" value="1"/>
</dbReference>
<comment type="caution">
    <text evidence="3">The sequence shown here is derived from an EMBL/GenBank/DDBJ whole genome shotgun (WGS) entry which is preliminary data.</text>
</comment>
<evidence type="ECO:0000313" key="3">
    <source>
        <dbReference type="EMBL" id="MCS0590114.1"/>
    </source>
</evidence>
<organism evidence="3 4">
    <name type="scientific">Massilia norwichensis</name>
    <dbReference type="NCBI Taxonomy" id="1442366"/>
    <lineage>
        <taxon>Bacteria</taxon>
        <taxon>Pseudomonadati</taxon>
        <taxon>Pseudomonadota</taxon>
        <taxon>Betaproteobacteria</taxon>
        <taxon>Burkholderiales</taxon>
        <taxon>Oxalobacteraceae</taxon>
        <taxon>Telluria group</taxon>
        <taxon>Massilia</taxon>
    </lineage>
</organism>
<evidence type="ECO:0000313" key="4">
    <source>
        <dbReference type="Proteomes" id="UP001205560"/>
    </source>
</evidence>
<reference evidence="3 4" key="1">
    <citation type="submission" date="2022-08" db="EMBL/GenBank/DDBJ databases">
        <title>Reclassification of Massilia species as members of the genera Telluria, Duganella, Pseudoduganella, Mokoshia gen. nov. and Zemynaea gen. nov. using orthogonal and non-orthogonal genome-based approaches.</title>
        <authorList>
            <person name="Bowman J.P."/>
        </authorList>
    </citation>
    <scope>NUCLEOTIDE SEQUENCE [LARGE SCALE GENOMIC DNA]</scope>
    <source>
        <strain evidence="3 4">LMG 28164</strain>
    </source>
</reference>
<dbReference type="InterPro" id="IPR000551">
    <property type="entry name" value="MerR-type_HTH_dom"/>
</dbReference>
<dbReference type="EMBL" id="JANUGX010000014">
    <property type="protein sequence ID" value="MCS0590114.1"/>
    <property type="molecule type" value="Genomic_DNA"/>
</dbReference>
<evidence type="ECO:0000259" key="2">
    <source>
        <dbReference type="PROSITE" id="PS50937"/>
    </source>
</evidence>
<accession>A0ABT2A7D4</accession>
<keyword evidence="4" id="KW-1185">Reference proteome</keyword>
<dbReference type="Pfam" id="PF16137">
    <property type="entry name" value="DUF4845"/>
    <property type="match status" value="1"/>
</dbReference>
<keyword evidence="1" id="KW-0472">Membrane</keyword>
<keyword evidence="1" id="KW-1133">Transmembrane helix</keyword>
<dbReference type="RefSeq" id="WP_258845890.1">
    <property type="nucleotide sequence ID" value="NZ_JANUGX010000014.1"/>
</dbReference>
<keyword evidence="1" id="KW-0812">Transmembrane</keyword>
<name>A0ABT2A7D4_9BURK</name>
<dbReference type="InterPro" id="IPR032314">
    <property type="entry name" value="DUF4845"/>
</dbReference>
<feature type="transmembrane region" description="Helical" evidence="1">
    <location>
        <begin position="12"/>
        <end position="35"/>
    </location>
</feature>
<protein>
    <submittedName>
        <fullName evidence="3">DUF4845 domain-containing protein</fullName>
    </submittedName>
</protein>
<dbReference type="Proteomes" id="UP001205560">
    <property type="component" value="Unassembled WGS sequence"/>
</dbReference>
<feature type="domain" description="HTH merR-type" evidence="2">
    <location>
        <begin position="1"/>
        <end position="23"/>
    </location>
</feature>